<dbReference type="Pfam" id="PF03372">
    <property type="entry name" value="Exo_endo_phos"/>
    <property type="match status" value="1"/>
</dbReference>
<keyword evidence="1" id="KW-0732">Signal</keyword>
<dbReference type="InterPro" id="IPR005135">
    <property type="entry name" value="Endo/exonuclease/phosphatase"/>
</dbReference>
<dbReference type="GO" id="GO:0000175">
    <property type="term" value="F:3'-5'-RNA exonuclease activity"/>
    <property type="evidence" value="ECO:0007669"/>
    <property type="project" value="TreeGrafter"/>
</dbReference>
<feature type="domain" description="Endonuclease/exonuclease/phosphatase" evidence="2">
    <location>
        <begin position="25"/>
        <end position="268"/>
    </location>
</feature>
<dbReference type="PANTHER" id="PTHR12121">
    <property type="entry name" value="CARBON CATABOLITE REPRESSOR PROTEIN 4"/>
    <property type="match status" value="1"/>
</dbReference>
<dbReference type="InterPro" id="IPR050410">
    <property type="entry name" value="CCR4/nocturin_mRNA_transcr"/>
</dbReference>
<evidence type="ECO:0000313" key="4">
    <source>
        <dbReference type="Proteomes" id="UP000288227"/>
    </source>
</evidence>
<feature type="chain" id="PRO_5019008902" evidence="1">
    <location>
        <begin position="18"/>
        <end position="281"/>
    </location>
</feature>
<feature type="signal peptide" evidence="1">
    <location>
        <begin position="1"/>
        <end position="17"/>
    </location>
</feature>
<dbReference type="Gene3D" id="3.60.10.10">
    <property type="entry name" value="Endonuclease/exonuclease/phosphatase"/>
    <property type="match status" value="1"/>
</dbReference>
<sequence>MRILIILSILAATLCEAQSQSLKVMTYNIRLNTTSDGVNSWPNRKEKVATLIKKINPDAFGVQEALHDQMQDLLKALPDYTFVGVGRDDGKEKGEYTAIFYKKSKLKVLKSDSFWLSETPTVPGSKGWDAAITRMVTHAHFKDFDSNMDFLMVTTHFDHVGKQARLMSASYIEGWITGNSAPKNRPAILCGDFNFQPDEEPYASLVKSTNPRLIDARPVADKNGTFCGFEKDKMECVIIDYIFHTPNITIENFEVIQENDGQYYPSDHLPVVATIKLASKD</sequence>
<dbReference type="GO" id="GO:0004519">
    <property type="term" value="F:endonuclease activity"/>
    <property type="evidence" value="ECO:0007669"/>
    <property type="project" value="UniProtKB-KW"/>
</dbReference>
<proteinExistence type="predicted"/>
<reference evidence="3 4" key="1">
    <citation type="submission" date="2018-11" db="EMBL/GenBank/DDBJ databases">
        <title>Chryseotalea sanarue gen. nov., sp., nov., a member of the family Cytophagaceae, isolated from a brackish lake in Hamamatsu Japan.</title>
        <authorList>
            <person name="Maejima Y."/>
            <person name="Iino T."/>
            <person name="Muraguchi Y."/>
            <person name="Fukuda K."/>
            <person name="Ohkuma M."/>
            <person name="Moriuchi R."/>
            <person name="Dohra H."/>
            <person name="Kimbara K."/>
            <person name="Shintani M."/>
        </authorList>
    </citation>
    <scope>NUCLEOTIDE SEQUENCE [LARGE SCALE GENOMIC DNA]</scope>
    <source>
        <strain evidence="3 4">Ys</strain>
    </source>
</reference>
<protein>
    <submittedName>
        <fullName evidence="3">Endonuclease</fullName>
    </submittedName>
</protein>
<dbReference type="CDD" id="cd09083">
    <property type="entry name" value="EEP-1"/>
    <property type="match status" value="1"/>
</dbReference>
<keyword evidence="3" id="KW-0378">Hydrolase</keyword>
<dbReference type="RefSeq" id="WP_127121469.1">
    <property type="nucleotide sequence ID" value="NZ_BHXQ01000002.1"/>
</dbReference>
<name>A0A401U7D2_9BACT</name>
<evidence type="ECO:0000256" key="1">
    <source>
        <dbReference type="SAM" id="SignalP"/>
    </source>
</evidence>
<dbReference type="InterPro" id="IPR036691">
    <property type="entry name" value="Endo/exonu/phosph_ase_sf"/>
</dbReference>
<comment type="caution">
    <text evidence="3">The sequence shown here is derived from an EMBL/GenBank/DDBJ whole genome shotgun (WGS) entry which is preliminary data.</text>
</comment>
<dbReference type="SUPFAM" id="SSF56219">
    <property type="entry name" value="DNase I-like"/>
    <property type="match status" value="1"/>
</dbReference>
<keyword evidence="3" id="KW-0255">Endonuclease</keyword>
<dbReference type="Proteomes" id="UP000288227">
    <property type="component" value="Unassembled WGS sequence"/>
</dbReference>
<gene>
    <name evidence="3" type="ORF">SanaruYs_10200</name>
</gene>
<dbReference type="OrthoDB" id="9793162at2"/>
<dbReference type="PANTHER" id="PTHR12121:SF36">
    <property type="entry name" value="ENDONUCLEASE_EXONUCLEASE_PHOSPHATASE DOMAIN-CONTAINING PROTEIN"/>
    <property type="match status" value="1"/>
</dbReference>
<organism evidence="3 4">
    <name type="scientific">Chryseotalea sanaruensis</name>
    <dbReference type="NCBI Taxonomy" id="2482724"/>
    <lineage>
        <taxon>Bacteria</taxon>
        <taxon>Pseudomonadati</taxon>
        <taxon>Bacteroidota</taxon>
        <taxon>Cytophagia</taxon>
        <taxon>Cytophagales</taxon>
        <taxon>Chryseotaleaceae</taxon>
        <taxon>Chryseotalea</taxon>
    </lineage>
</organism>
<keyword evidence="3" id="KW-0540">Nuclease</keyword>
<dbReference type="AlphaFoldDB" id="A0A401U7D2"/>
<dbReference type="EMBL" id="BHXQ01000002">
    <property type="protein sequence ID" value="GCC50802.1"/>
    <property type="molecule type" value="Genomic_DNA"/>
</dbReference>
<keyword evidence="4" id="KW-1185">Reference proteome</keyword>
<evidence type="ECO:0000313" key="3">
    <source>
        <dbReference type="EMBL" id="GCC50802.1"/>
    </source>
</evidence>
<accession>A0A401U7D2</accession>
<evidence type="ECO:0000259" key="2">
    <source>
        <dbReference type="Pfam" id="PF03372"/>
    </source>
</evidence>